<organism evidence="2 3">
    <name type="scientific">Rhodoferax antarcticus ANT.BR</name>
    <dbReference type="NCBI Taxonomy" id="1111071"/>
    <lineage>
        <taxon>Bacteria</taxon>
        <taxon>Pseudomonadati</taxon>
        <taxon>Pseudomonadota</taxon>
        <taxon>Betaproteobacteria</taxon>
        <taxon>Burkholderiales</taxon>
        <taxon>Comamonadaceae</taxon>
        <taxon>Rhodoferax</taxon>
    </lineage>
</organism>
<sequence length="108" mass="11528">MNGTFAALVWAATVQGVQGAGNIVVISVWMLLLTTPLMFIADLQAILASKGRSVPAWVDVAFDLAMVSALLWHGWMVTGVAYLIHFLIAQAAWAHALKKPVVDCPVIG</sequence>
<proteinExistence type="predicted"/>
<keyword evidence="1" id="KW-0812">Transmembrane</keyword>
<evidence type="ECO:0000313" key="3">
    <source>
        <dbReference type="Proteomes" id="UP000185911"/>
    </source>
</evidence>
<comment type="caution">
    <text evidence="2">The sequence shown here is derived from an EMBL/GenBank/DDBJ whole genome shotgun (WGS) entry which is preliminary data.</text>
</comment>
<keyword evidence="1" id="KW-1133">Transmembrane helix</keyword>
<protein>
    <submittedName>
        <fullName evidence="2">Uncharacterized protein</fullName>
    </submittedName>
</protein>
<evidence type="ECO:0000313" key="2">
    <source>
        <dbReference type="EMBL" id="OLP04468.1"/>
    </source>
</evidence>
<keyword evidence="3" id="KW-1185">Reference proteome</keyword>
<evidence type="ECO:0000256" key="1">
    <source>
        <dbReference type="SAM" id="Phobius"/>
    </source>
</evidence>
<gene>
    <name evidence="2" type="ORF">BLL52_4288</name>
</gene>
<dbReference type="Proteomes" id="UP000185911">
    <property type="component" value="Unassembled WGS sequence"/>
</dbReference>
<feature type="transmembrane region" description="Helical" evidence="1">
    <location>
        <begin position="29"/>
        <end position="48"/>
    </location>
</feature>
<feature type="transmembrane region" description="Helical" evidence="1">
    <location>
        <begin position="60"/>
        <end position="88"/>
    </location>
</feature>
<keyword evidence="1" id="KW-0472">Membrane</keyword>
<reference evidence="2 3" key="1">
    <citation type="submission" date="2017-01" db="EMBL/GenBank/DDBJ databases">
        <title>Genome sequence of Rhodoferax antarcticus ANT.BR, a psychrophilic purple nonsulfur bacterium from an Antarctic microbial mat.</title>
        <authorList>
            <person name="Baker J."/>
            <person name="Riester C."/>
            <person name="Skinner B."/>
            <person name="Newell A."/>
            <person name="Swingley W."/>
            <person name="Madigan M."/>
            <person name="Jung D."/>
            <person name="Asao M."/>
            <person name="Chen M."/>
            <person name="Loughlin P."/>
            <person name="Pan H."/>
            <person name="Lin S."/>
            <person name="Li N."/>
            <person name="Shaw J."/>
            <person name="Prado M."/>
            <person name="Sherman C."/>
            <person name="Li X."/>
            <person name="Tang J."/>
            <person name="Blankenship R."/>
            <person name="Zhao T."/>
            <person name="Touchman J."/>
            <person name="Sattley M."/>
        </authorList>
    </citation>
    <scope>NUCLEOTIDE SEQUENCE [LARGE SCALE GENOMIC DNA]</scope>
    <source>
        <strain evidence="2 3">ANT.BR</strain>
    </source>
</reference>
<dbReference type="RefSeq" id="WP_075588314.1">
    <property type="nucleotide sequence ID" value="NZ_MSYM01000020.1"/>
</dbReference>
<accession>A0A1Q8Y8Y9</accession>
<name>A0A1Q8Y8Y9_9BURK</name>
<dbReference type="EMBL" id="MSYM01000020">
    <property type="protein sequence ID" value="OLP04468.1"/>
    <property type="molecule type" value="Genomic_DNA"/>
</dbReference>
<dbReference type="AlphaFoldDB" id="A0A1Q8Y8Y9"/>